<accession>A0A4Y7SL31</accession>
<dbReference type="Proteomes" id="UP000298030">
    <property type="component" value="Unassembled WGS sequence"/>
</dbReference>
<protein>
    <submittedName>
        <fullName evidence="1">Uncharacterized protein</fullName>
    </submittedName>
</protein>
<evidence type="ECO:0000313" key="1">
    <source>
        <dbReference type="EMBL" id="TEB22607.1"/>
    </source>
</evidence>
<dbReference type="EMBL" id="QPFP01000088">
    <property type="protein sequence ID" value="TEB22607.1"/>
    <property type="molecule type" value="Genomic_DNA"/>
</dbReference>
<dbReference type="STRING" id="71717.A0A4Y7SL31"/>
<dbReference type="PANTHER" id="PTHR46579:SF1">
    <property type="entry name" value="F5_8 TYPE C DOMAIN-CONTAINING PROTEIN"/>
    <property type="match status" value="1"/>
</dbReference>
<reference evidence="1 2" key="1">
    <citation type="journal article" date="2019" name="Nat. Ecol. Evol.">
        <title>Megaphylogeny resolves global patterns of mushroom evolution.</title>
        <authorList>
            <person name="Varga T."/>
            <person name="Krizsan K."/>
            <person name="Foldi C."/>
            <person name="Dima B."/>
            <person name="Sanchez-Garcia M."/>
            <person name="Sanchez-Ramirez S."/>
            <person name="Szollosi G.J."/>
            <person name="Szarkandi J.G."/>
            <person name="Papp V."/>
            <person name="Albert L."/>
            <person name="Andreopoulos W."/>
            <person name="Angelini C."/>
            <person name="Antonin V."/>
            <person name="Barry K.W."/>
            <person name="Bougher N.L."/>
            <person name="Buchanan P."/>
            <person name="Buyck B."/>
            <person name="Bense V."/>
            <person name="Catcheside P."/>
            <person name="Chovatia M."/>
            <person name="Cooper J."/>
            <person name="Damon W."/>
            <person name="Desjardin D."/>
            <person name="Finy P."/>
            <person name="Geml J."/>
            <person name="Haridas S."/>
            <person name="Hughes K."/>
            <person name="Justo A."/>
            <person name="Karasinski D."/>
            <person name="Kautmanova I."/>
            <person name="Kiss B."/>
            <person name="Kocsube S."/>
            <person name="Kotiranta H."/>
            <person name="LaButti K.M."/>
            <person name="Lechner B.E."/>
            <person name="Liimatainen K."/>
            <person name="Lipzen A."/>
            <person name="Lukacs Z."/>
            <person name="Mihaltcheva S."/>
            <person name="Morgado L.N."/>
            <person name="Niskanen T."/>
            <person name="Noordeloos M.E."/>
            <person name="Ohm R.A."/>
            <person name="Ortiz-Santana B."/>
            <person name="Ovrebo C."/>
            <person name="Racz N."/>
            <person name="Riley R."/>
            <person name="Savchenko A."/>
            <person name="Shiryaev A."/>
            <person name="Soop K."/>
            <person name="Spirin V."/>
            <person name="Szebenyi C."/>
            <person name="Tomsovsky M."/>
            <person name="Tulloss R.E."/>
            <person name="Uehling J."/>
            <person name="Grigoriev I.V."/>
            <person name="Vagvolgyi C."/>
            <person name="Papp T."/>
            <person name="Martin F.M."/>
            <person name="Miettinen O."/>
            <person name="Hibbett D.S."/>
            <person name="Nagy L.G."/>
        </authorList>
    </citation>
    <scope>NUCLEOTIDE SEQUENCE [LARGE SCALE GENOMIC DNA]</scope>
    <source>
        <strain evidence="1 2">FP101781</strain>
    </source>
</reference>
<dbReference type="AlphaFoldDB" id="A0A4Y7SL31"/>
<name>A0A4Y7SL31_COPMI</name>
<dbReference type="OrthoDB" id="3247418at2759"/>
<gene>
    <name evidence="1" type="ORF">FA13DRAFT_1614184</name>
</gene>
<keyword evidence="2" id="KW-1185">Reference proteome</keyword>
<proteinExistence type="predicted"/>
<dbReference type="PANTHER" id="PTHR46579">
    <property type="entry name" value="F5/8 TYPE C DOMAIN-CONTAINING PROTEIN-RELATED"/>
    <property type="match status" value="1"/>
</dbReference>
<feature type="non-terminal residue" evidence="1">
    <location>
        <position position="768"/>
    </location>
</feature>
<evidence type="ECO:0000313" key="2">
    <source>
        <dbReference type="Proteomes" id="UP000298030"/>
    </source>
</evidence>
<organism evidence="1 2">
    <name type="scientific">Coprinellus micaceus</name>
    <name type="common">Glistening ink-cap mushroom</name>
    <name type="synonym">Coprinus micaceus</name>
    <dbReference type="NCBI Taxonomy" id="71717"/>
    <lineage>
        <taxon>Eukaryota</taxon>
        <taxon>Fungi</taxon>
        <taxon>Dikarya</taxon>
        <taxon>Basidiomycota</taxon>
        <taxon>Agaricomycotina</taxon>
        <taxon>Agaricomycetes</taxon>
        <taxon>Agaricomycetidae</taxon>
        <taxon>Agaricales</taxon>
        <taxon>Agaricineae</taxon>
        <taxon>Psathyrellaceae</taxon>
        <taxon>Coprinellus</taxon>
    </lineage>
</organism>
<sequence length="768" mass="87783">MFLCGVVPGGGKLSDAELDKFVELIVKDFLVLWSDGVYYSSTPAHLSGLLCRAALICIICDALAARQVAGFPPITSTNFCTCCHLPVSDIENLEKSTWQLRDPKVHRHWAEKYRTGNSIERSVTFEERGLRYTPLLLLPYFDPIAMTVVDTMHNLFLGLLQRHCRKVWGMNIEMTDGDRLILGSGVDPPVPSQRTMENARRALYSGDPKSLNKFKRPVVFYLCLEKNLRRAGTKKELLETLNRWVCPIQSFLLAGIITHPTLQVTPELVDSVENAEKGLKRRGDIPSKTTHPVMFSMCFLRRITLPRNPTKAQMRQILLDWWAFTAPLQRFASLIPSNPPPAPEEYVESLLEKPDRRESVVLGRTILQAYKEDRANMELPPWLHAAPKKAGSAGHGKLSADEWRTFCCVNLVVTLVRLWGHTPEKPQYRMLCNYMDLVIAVETASTLVTSEADVQLYEFHMKSYLDGLKDLYKEAKVVPNHHLSLHVPEFLRRFGPGPNQRTFGMERYNNVLQRIPTNRQLGKMEGTYMRVAAHRANLLPLIERPEVRSQITELYDQFRDVVNEDNRGTRIHDVLSLDHLSDARETNDESPEVQLSPTTSHQLTNLLNAETEGRHRYSWHGRRAKEDGEIMLWPNARKVRHITIRGIRYETYRRSPGSSNALVLSMTGELRPARIEELFTHSRQTSEHGVVNETFVTIRYLMPLTPENSLKDPYRPFDGATGSLWMASYDYDISVVRPEQILCHYAKTKISLQGIAHECYHALPLNRV</sequence>
<comment type="caution">
    <text evidence="1">The sequence shown here is derived from an EMBL/GenBank/DDBJ whole genome shotgun (WGS) entry which is preliminary data.</text>
</comment>